<feature type="compositionally biased region" description="Gly residues" evidence="1">
    <location>
        <begin position="389"/>
        <end position="400"/>
    </location>
</feature>
<dbReference type="AlphaFoldDB" id="A0A8J4CVJ2"/>
<name>A0A8J4CVJ2_9CHLO</name>
<accession>A0A8J4CVJ2</accession>
<dbReference type="PANTHER" id="PTHR46737">
    <property type="entry name" value="OS02G0827600 PROTEIN"/>
    <property type="match status" value="1"/>
</dbReference>
<evidence type="ECO:0000256" key="1">
    <source>
        <dbReference type="SAM" id="MobiDB-lite"/>
    </source>
</evidence>
<feature type="compositionally biased region" description="Gly residues" evidence="1">
    <location>
        <begin position="433"/>
        <end position="447"/>
    </location>
</feature>
<proteinExistence type="predicted"/>
<dbReference type="EMBL" id="BNCP01000051">
    <property type="protein sequence ID" value="GIL89598.1"/>
    <property type="molecule type" value="Genomic_DNA"/>
</dbReference>
<keyword evidence="3" id="KW-1185">Reference proteome</keyword>
<gene>
    <name evidence="2" type="ORF">Vretifemale_17319</name>
</gene>
<dbReference type="PANTHER" id="PTHR46737:SF2">
    <property type="entry name" value="OS02G0827600 PROTEIN"/>
    <property type="match status" value="1"/>
</dbReference>
<evidence type="ECO:0000313" key="3">
    <source>
        <dbReference type="Proteomes" id="UP000747110"/>
    </source>
</evidence>
<feature type="compositionally biased region" description="Low complexity" evidence="1">
    <location>
        <begin position="330"/>
        <end position="349"/>
    </location>
</feature>
<dbReference type="InterPro" id="IPR021920">
    <property type="entry name" value="DUF3531"/>
</dbReference>
<protein>
    <submittedName>
        <fullName evidence="2">Uncharacterized protein</fullName>
    </submittedName>
</protein>
<sequence>MQRAAGRHSFQSCSLSNKHNSLWNIRQHVSIYHSLSTALASQKVVHGHVYAGSVRRRPFTQVPALGPEPYAGGSGGGQPSRRVRKPEWVRILEEDADNDPEVARLLEGTDGDPDQIREKMKFALKETDMRREQQGSDVPPVIKFRAISPMGLWVWLEFLEAPLSGEQELLEGILKSWFAVGKLGGYNSQNLQVYQNADDDQSFFEYDNDELEAGETRMASYVHDIGEVEYQGNWARVWIDMGTADELALDVLINTLVGFSTEMCGLKSVLLGGSNEDWPVPDEEPEFGPDNDYMKVGMDPMRLPEGLDEEFQFMDDEGMLEGGKGRRPAASRGEAAYSSAGSGSASGYSIRGGQYGAKAEEQELQRLAERLRRPAGAPGGGRAARTRRGGGGSAAGGYYGADGDRDLDLDLDLGPDFDPDELEFTDADEGEAGDNGGRAGAGAGGQMQHGTGLDVKRPWGASFVRRVRRDGNGAGGGGGSGSARE</sequence>
<comment type="caution">
    <text evidence="2">The sequence shown here is derived from an EMBL/GenBank/DDBJ whole genome shotgun (WGS) entry which is preliminary data.</text>
</comment>
<evidence type="ECO:0000313" key="2">
    <source>
        <dbReference type="EMBL" id="GIL89598.1"/>
    </source>
</evidence>
<feature type="region of interest" description="Disordered" evidence="1">
    <location>
        <begin position="318"/>
        <end position="349"/>
    </location>
</feature>
<dbReference type="Proteomes" id="UP000747110">
    <property type="component" value="Unassembled WGS sequence"/>
</dbReference>
<reference evidence="2" key="1">
    <citation type="journal article" date="2021" name="Proc. Natl. Acad. Sci. U.S.A.">
        <title>Three genomes in the algal genus Volvox reveal the fate of a haploid sex-determining region after a transition to homothallism.</title>
        <authorList>
            <person name="Yamamoto K."/>
            <person name="Hamaji T."/>
            <person name="Kawai-Toyooka H."/>
            <person name="Matsuzaki R."/>
            <person name="Takahashi F."/>
            <person name="Nishimura Y."/>
            <person name="Kawachi M."/>
            <person name="Noguchi H."/>
            <person name="Minakuchi Y."/>
            <person name="Umen J.G."/>
            <person name="Toyoda A."/>
            <person name="Nozaki H."/>
        </authorList>
    </citation>
    <scope>NUCLEOTIDE SEQUENCE</scope>
    <source>
        <strain evidence="2">NIES-3786</strain>
    </source>
</reference>
<feature type="compositionally biased region" description="Acidic residues" evidence="1">
    <location>
        <begin position="409"/>
        <end position="432"/>
    </location>
</feature>
<feature type="region of interest" description="Disordered" evidence="1">
    <location>
        <begin position="61"/>
        <end position="82"/>
    </location>
</feature>
<dbReference type="OrthoDB" id="2014339at2759"/>
<feature type="compositionally biased region" description="Gly residues" evidence="1">
    <location>
        <begin position="472"/>
        <end position="485"/>
    </location>
</feature>
<organism evidence="2 3">
    <name type="scientific">Volvox reticuliferus</name>
    <dbReference type="NCBI Taxonomy" id="1737510"/>
    <lineage>
        <taxon>Eukaryota</taxon>
        <taxon>Viridiplantae</taxon>
        <taxon>Chlorophyta</taxon>
        <taxon>core chlorophytes</taxon>
        <taxon>Chlorophyceae</taxon>
        <taxon>CS clade</taxon>
        <taxon>Chlamydomonadales</taxon>
        <taxon>Volvocaceae</taxon>
        <taxon>Volvox</taxon>
    </lineage>
</organism>
<feature type="region of interest" description="Disordered" evidence="1">
    <location>
        <begin position="371"/>
        <end position="485"/>
    </location>
</feature>
<dbReference type="Pfam" id="PF12049">
    <property type="entry name" value="DUF3531"/>
    <property type="match status" value="1"/>
</dbReference>